<keyword evidence="2" id="KW-1185">Reference proteome</keyword>
<dbReference type="Gene3D" id="3.40.30.10">
    <property type="entry name" value="Glutaredoxin"/>
    <property type="match status" value="1"/>
</dbReference>
<evidence type="ECO:0000313" key="1">
    <source>
        <dbReference type="EMBL" id="GAA4380547.1"/>
    </source>
</evidence>
<dbReference type="EMBL" id="BAABHA010000004">
    <property type="protein sequence ID" value="GAA4380547.1"/>
    <property type="molecule type" value="Genomic_DNA"/>
</dbReference>
<evidence type="ECO:0008006" key="3">
    <source>
        <dbReference type="Google" id="ProtNLM"/>
    </source>
</evidence>
<reference evidence="2" key="1">
    <citation type="journal article" date="2019" name="Int. J. Syst. Evol. Microbiol.">
        <title>The Global Catalogue of Microorganisms (GCM) 10K type strain sequencing project: providing services to taxonomists for standard genome sequencing and annotation.</title>
        <authorList>
            <consortium name="The Broad Institute Genomics Platform"/>
            <consortium name="The Broad Institute Genome Sequencing Center for Infectious Disease"/>
            <person name="Wu L."/>
            <person name="Ma J."/>
        </authorList>
    </citation>
    <scope>NUCLEOTIDE SEQUENCE [LARGE SCALE GENOMIC DNA]</scope>
    <source>
        <strain evidence="2">JCM 17924</strain>
    </source>
</reference>
<gene>
    <name evidence="1" type="ORF">GCM10023186_19150</name>
</gene>
<dbReference type="RefSeq" id="WP_345223627.1">
    <property type="nucleotide sequence ID" value="NZ_BAABHA010000004.1"/>
</dbReference>
<accession>A0ABP8IYM0</accession>
<name>A0ABP8IYM0_9BACT</name>
<comment type="caution">
    <text evidence="1">The sequence shown here is derived from an EMBL/GenBank/DDBJ whole genome shotgun (WGS) entry which is preliminary data.</text>
</comment>
<protein>
    <recommendedName>
        <fullName evidence="3">Carboxypeptidase regulatory-like domain-containing protein</fullName>
    </recommendedName>
</protein>
<evidence type="ECO:0000313" key="2">
    <source>
        <dbReference type="Proteomes" id="UP001500454"/>
    </source>
</evidence>
<dbReference type="Proteomes" id="UP001500454">
    <property type="component" value="Unassembled WGS sequence"/>
</dbReference>
<proteinExistence type="predicted"/>
<organism evidence="1 2">
    <name type="scientific">Hymenobacter koreensis</name>
    <dbReference type="NCBI Taxonomy" id="1084523"/>
    <lineage>
        <taxon>Bacteria</taxon>
        <taxon>Pseudomonadati</taxon>
        <taxon>Bacteroidota</taxon>
        <taxon>Cytophagia</taxon>
        <taxon>Cytophagales</taxon>
        <taxon>Hymenobacteraceae</taxon>
        <taxon>Hymenobacter</taxon>
    </lineage>
</organism>
<sequence>MPADYEVRGTLSRAQPGTRLVLCRIQAGQFQRLDSARTDAAGRFLLRGAVTPGVYQLRTNPAKPGVLLPLEPGARLQLQADASRLTSATVNGSSAAEAVQLLQAAQRTHDARLQVLMQEWSAKNGQVDYGNGPNPWDQARQALHGTARQVARRFAGTAAAPYAVTTLAGYPENAAFVDSMTTVLERRQPQSLDTEVLLARRKALRATAVGAMAPDIRLNTPEGQPVALSSLRGNYVLLGFLGLVVQALPAGKPGAGEAAPAVPRPRV</sequence>